<dbReference type="Pfam" id="PF00501">
    <property type="entry name" value="AMP-binding"/>
    <property type="match status" value="1"/>
</dbReference>
<dbReference type="PRINTS" id="PR00154">
    <property type="entry name" value="AMPBINDING"/>
</dbReference>
<dbReference type="InterPro" id="IPR042099">
    <property type="entry name" value="ANL_N_sf"/>
</dbReference>
<dbReference type="EMBL" id="QNBD01000048">
    <property type="protein sequence ID" value="RKX72113.1"/>
    <property type="molecule type" value="Genomic_DNA"/>
</dbReference>
<dbReference type="SUPFAM" id="SSF56801">
    <property type="entry name" value="Acetyl-CoA synthetase-like"/>
    <property type="match status" value="1"/>
</dbReference>
<protein>
    <recommendedName>
        <fullName evidence="1">AMP-dependent synthetase/ligase domain-containing protein</fullName>
    </recommendedName>
</protein>
<dbReference type="Pfam" id="PF23562">
    <property type="entry name" value="AMP-binding_C_3"/>
    <property type="match status" value="1"/>
</dbReference>
<evidence type="ECO:0000259" key="1">
    <source>
        <dbReference type="Pfam" id="PF00501"/>
    </source>
</evidence>
<name>A0A660SN01_UNCT6</name>
<evidence type="ECO:0000313" key="2">
    <source>
        <dbReference type="EMBL" id="RKX72113.1"/>
    </source>
</evidence>
<dbReference type="PROSITE" id="PS00455">
    <property type="entry name" value="AMP_BINDING"/>
    <property type="match status" value="1"/>
</dbReference>
<dbReference type="Gene3D" id="3.40.50.12780">
    <property type="entry name" value="N-terminal domain of ligase-like"/>
    <property type="match status" value="2"/>
</dbReference>
<dbReference type="AlphaFoldDB" id="A0A660SN01"/>
<feature type="domain" description="AMP-dependent synthetase/ligase" evidence="1">
    <location>
        <begin position="13"/>
        <end position="449"/>
    </location>
</feature>
<dbReference type="PANTHER" id="PTHR43813">
    <property type="entry name" value="ACYL-ACTIVATING ENZYME 16, CHLOROPLASTIC-RELATED"/>
    <property type="match status" value="1"/>
</dbReference>
<proteinExistence type="predicted"/>
<dbReference type="PANTHER" id="PTHR43813:SF1">
    <property type="entry name" value="ACYL-ACTIVATING ENZYME 16, CHLOROPLASTIC-RELATED"/>
    <property type="match status" value="1"/>
</dbReference>
<dbReference type="InterPro" id="IPR052987">
    <property type="entry name" value="Chloroplast_AMP-bd_Enzymes"/>
</dbReference>
<evidence type="ECO:0000313" key="3">
    <source>
        <dbReference type="Proteomes" id="UP000271125"/>
    </source>
</evidence>
<dbReference type="InterPro" id="IPR020459">
    <property type="entry name" value="AMP-binding"/>
</dbReference>
<dbReference type="InterPro" id="IPR000873">
    <property type="entry name" value="AMP-dep_synth/lig_dom"/>
</dbReference>
<organism evidence="2 3">
    <name type="scientific">candidate division TA06 bacterium</name>
    <dbReference type="NCBI Taxonomy" id="2250710"/>
    <lineage>
        <taxon>Bacteria</taxon>
        <taxon>Bacteria division TA06</taxon>
    </lineage>
</organism>
<accession>A0A660SN01</accession>
<dbReference type="Proteomes" id="UP000271125">
    <property type="component" value="Unassembled WGS sequence"/>
</dbReference>
<sequence length="622" mass="71417">MKILNDILEYTRENYPNNISHKYRINEKFVTLRYIDFYNKVRILVNGFYKMGIRKNDHVLIYADNRIEWIIMDFALQSIGAVDVPRGKDSTKKELLYIAEHSDAKFAIIETPELLKKLGSKFTNIIKKKNIFVIEEGSNYNSFEDISDIGKREIGKGKDIYNKLRKYIGEDDIATIIYTSGTTGKPKGVMLTQSNLVSNVRVMTPQLRIRRGAKEKTLSILPIWHVYERTFEYCTFSKGVQQVYTSIVYFAQDLENEKPTLISCVPRIWLMVYHNIIDEIKKTKPLKKAMFYVLLKIALTFDNDMRIILGRDTIIYKESIFKRLIKLQKAFCSVVALFPLKLVAYEMFDPIRKKVAPKLRAAVSGGGALPPYVDNFFNTIGINIIEAYGLTETSPGISGRFIDSNILHTVGKPFDETKVIIVDNEGNILPPACKGILKIKGPQVMPGYYKNRKATDAIIDKNGWLNTGDLALLTQRGEIIILGRAKDTIVLLSGENVEPTPIEKKLLESEIISQVIILGQDEKDLGALITLNENYLRKELEDTVSDIENSAIVKRVRSEINRLINEETGFKAFERIKKFKILQENFQIGEELTQTLKPKRDFIVNKYRDFIEEMFEGKRKKK</sequence>
<gene>
    <name evidence="2" type="ORF">DRP43_01510</name>
</gene>
<comment type="caution">
    <text evidence="2">The sequence shown here is derived from an EMBL/GenBank/DDBJ whole genome shotgun (WGS) entry which is preliminary data.</text>
</comment>
<dbReference type="InterPro" id="IPR020845">
    <property type="entry name" value="AMP-binding_CS"/>
</dbReference>
<reference evidence="2 3" key="1">
    <citation type="submission" date="2018-06" db="EMBL/GenBank/DDBJ databases">
        <title>Extensive metabolic versatility and redundancy in microbially diverse, dynamic hydrothermal sediments.</title>
        <authorList>
            <person name="Dombrowski N."/>
            <person name="Teske A."/>
            <person name="Baker B.J."/>
        </authorList>
    </citation>
    <scope>NUCLEOTIDE SEQUENCE [LARGE SCALE GENOMIC DNA]</scope>
    <source>
        <strain evidence="2">B10_G13</strain>
    </source>
</reference>